<feature type="domain" description="Bacterial bifunctional deaminase-reductase C-terminal" evidence="4">
    <location>
        <begin position="5"/>
        <end position="216"/>
    </location>
</feature>
<protein>
    <submittedName>
        <fullName evidence="5">Dihydrofolate reductase family protein</fullName>
    </submittedName>
</protein>
<dbReference type="InterPro" id="IPR002734">
    <property type="entry name" value="RibDG_C"/>
</dbReference>
<evidence type="ECO:0000256" key="2">
    <source>
        <dbReference type="ARBA" id="ARBA00022857"/>
    </source>
</evidence>
<dbReference type="InterPro" id="IPR024072">
    <property type="entry name" value="DHFR-like_dom_sf"/>
</dbReference>
<reference evidence="5 6" key="1">
    <citation type="submission" date="2020-02" db="EMBL/GenBank/DDBJ databases">
        <title>Acidophilic actinobacteria isolated from forest soil.</title>
        <authorList>
            <person name="Golinska P."/>
        </authorList>
    </citation>
    <scope>NUCLEOTIDE SEQUENCE [LARGE SCALE GENOMIC DNA]</scope>
    <source>
        <strain evidence="5 6">NL8</strain>
    </source>
</reference>
<dbReference type="Gene3D" id="3.40.430.10">
    <property type="entry name" value="Dihydrofolate Reductase, subunit A"/>
    <property type="match status" value="1"/>
</dbReference>
<evidence type="ECO:0000256" key="1">
    <source>
        <dbReference type="ARBA" id="ARBA00005104"/>
    </source>
</evidence>
<keyword evidence="2" id="KW-0521">NADP</keyword>
<organism evidence="5 6">
    <name type="scientific">Catenulispora pinistramenti</name>
    <dbReference type="NCBI Taxonomy" id="2705254"/>
    <lineage>
        <taxon>Bacteria</taxon>
        <taxon>Bacillati</taxon>
        <taxon>Actinomycetota</taxon>
        <taxon>Actinomycetes</taxon>
        <taxon>Catenulisporales</taxon>
        <taxon>Catenulisporaceae</taxon>
        <taxon>Catenulispora</taxon>
    </lineage>
</organism>
<dbReference type="PANTHER" id="PTHR38011:SF7">
    <property type="entry name" value="2,5-DIAMINO-6-RIBOSYLAMINO-4(3H)-PYRIMIDINONE 5'-PHOSPHATE REDUCTASE"/>
    <property type="match status" value="1"/>
</dbReference>
<evidence type="ECO:0000313" key="6">
    <source>
        <dbReference type="Proteomes" id="UP000730482"/>
    </source>
</evidence>
<dbReference type="SUPFAM" id="SSF53597">
    <property type="entry name" value="Dihydrofolate reductase-like"/>
    <property type="match status" value="1"/>
</dbReference>
<keyword evidence="3" id="KW-0560">Oxidoreductase</keyword>
<name>A0ABS5KZB0_9ACTN</name>
<proteinExistence type="predicted"/>
<comment type="pathway">
    <text evidence="1">Cofactor biosynthesis; riboflavin biosynthesis.</text>
</comment>
<dbReference type="EMBL" id="JAAFYZ010000138">
    <property type="protein sequence ID" value="MBS2551422.1"/>
    <property type="molecule type" value="Genomic_DNA"/>
</dbReference>
<dbReference type="InterPro" id="IPR050765">
    <property type="entry name" value="Riboflavin_Biosynth_HTPR"/>
</dbReference>
<dbReference type="PANTHER" id="PTHR38011">
    <property type="entry name" value="DIHYDROFOLATE REDUCTASE FAMILY PROTEIN (AFU_ORTHOLOGUE AFUA_8G06820)"/>
    <property type="match status" value="1"/>
</dbReference>
<gene>
    <name evidence="5" type="ORF">KGQ19_31600</name>
</gene>
<keyword evidence="6" id="KW-1185">Reference proteome</keyword>
<dbReference type="Proteomes" id="UP000730482">
    <property type="component" value="Unassembled WGS sequence"/>
</dbReference>
<comment type="caution">
    <text evidence="5">The sequence shown here is derived from an EMBL/GenBank/DDBJ whole genome shotgun (WGS) entry which is preliminary data.</text>
</comment>
<dbReference type="RefSeq" id="WP_212015940.1">
    <property type="nucleotide sequence ID" value="NZ_JAAFYZ010000138.1"/>
</dbReference>
<evidence type="ECO:0000256" key="3">
    <source>
        <dbReference type="ARBA" id="ARBA00023002"/>
    </source>
</evidence>
<evidence type="ECO:0000259" key="4">
    <source>
        <dbReference type="Pfam" id="PF01872"/>
    </source>
</evidence>
<dbReference type="Pfam" id="PF01872">
    <property type="entry name" value="RibD_C"/>
    <property type="match status" value="1"/>
</dbReference>
<evidence type="ECO:0000313" key="5">
    <source>
        <dbReference type="EMBL" id="MBS2551422.1"/>
    </source>
</evidence>
<accession>A0ABS5KZB0</accession>
<sequence length="230" mass="25287">MPERPHVILSAAMSLDGHLDDTTPDRLILSDDADFDRVDALRAASDAIMVGAETIRRDDPRLLIRDPERRADRVRRGLPEHPIKVTVTGAGALDPAARFFTTGGRKLVYCADAAVPAQADRLAAVDDTEVVPAGALVDFPGILADLLERGVQRLMVEGGSSLHTRFLAEDLADEIHLAIAPFFVGDDRAPRFVRAAEFPQNARHRMTLAETRPIGDLVFVRYLISRVRHD</sequence>